<proteinExistence type="predicted"/>
<dbReference type="EMBL" id="JAVDYI010000001">
    <property type="protein sequence ID" value="MDR7358209.1"/>
    <property type="molecule type" value="Genomic_DNA"/>
</dbReference>
<gene>
    <name evidence="1" type="ORF">J2S64_001900</name>
</gene>
<dbReference type="RefSeq" id="WP_302263196.1">
    <property type="nucleotide sequence ID" value="NZ_BAAAWO010000001.1"/>
</dbReference>
<accession>A0ABU2BHS5</accession>
<organism evidence="1 2">
    <name type="scientific">Paeniglutamicibacter sulfureus</name>
    <dbReference type="NCBI Taxonomy" id="43666"/>
    <lineage>
        <taxon>Bacteria</taxon>
        <taxon>Bacillati</taxon>
        <taxon>Actinomycetota</taxon>
        <taxon>Actinomycetes</taxon>
        <taxon>Micrococcales</taxon>
        <taxon>Micrococcaceae</taxon>
        <taxon>Paeniglutamicibacter</taxon>
    </lineage>
</organism>
<sequence length="119" mass="13038">MSMQFPTPEAMKEFQRLTRALLGEGVAAGKMFGKDALKYESKAIACLIEDTMGFKVGRASEIMRKALEYPGAGLFDPSGQGRPFRDWVSVPETSIEHWETLARAALAAAVEAEDEPKEA</sequence>
<evidence type="ECO:0000313" key="1">
    <source>
        <dbReference type="EMBL" id="MDR7358209.1"/>
    </source>
</evidence>
<comment type="caution">
    <text evidence="1">The sequence shown here is derived from an EMBL/GenBank/DDBJ whole genome shotgun (WGS) entry which is preliminary data.</text>
</comment>
<protein>
    <recommendedName>
        <fullName evidence="3">TfoX/Sxy family protein</fullName>
    </recommendedName>
</protein>
<dbReference type="Proteomes" id="UP001183817">
    <property type="component" value="Unassembled WGS sequence"/>
</dbReference>
<dbReference type="Gene3D" id="3.30.1460.30">
    <property type="entry name" value="YgaC/TfoX-N like chaperone"/>
    <property type="match status" value="1"/>
</dbReference>
<evidence type="ECO:0000313" key="2">
    <source>
        <dbReference type="Proteomes" id="UP001183817"/>
    </source>
</evidence>
<reference evidence="1 2" key="1">
    <citation type="submission" date="2023-07" db="EMBL/GenBank/DDBJ databases">
        <title>Sequencing the genomes of 1000 actinobacteria strains.</title>
        <authorList>
            <person name="Klenk H.-P."/>
        </authorList>
    </citation>
    <scope>NUCLEOTIDE SEQUENCE [LARGE SCALE GENOMIC DNA]</scope>
    <source>
        <strain evidence="1 2">DSM 20167</strain>
    </source>
</reference>
<dbReference type="SUPFAM" id="SSF159894">
    <property type="entry name" value="YgaC/TfoX-N like"/>
    <property type="match status" value="1"/>
</dbReference>
<keyword evidence="2" id="KW-1185">Reference proteome</keyword>
<name>A0ABU2BHS5_9MICC</name>
<evidence type="ECO:0008006" key="3">
    <source>
        <dbReference type="Google" id="ProtNLM"/>
    </source>
</evidence>